<dbReference type="EMBL" id="CP013195">
    <property type="protein sequence ID" value="ALO48055.1"/>
    <property type="molecule type" value="Genomic_DNA"/>
</dbReference>
<sequence>MKINIFSLVVISGLLTFTASCSSDDMAHSADKASADHNKKTRLTVFVARGNGSDSGTRTSFDYASGRFFWDAGDRIYVRDDSGTFQTSSNTVTNKNPLFTFMMPGTYATDGYVVYYPGTKGHDNQVTIADKQVQSIPYTTKHFGDAGDCGMGITTRNASGQLEFRINHKAAYLCFQPYAKYNRVSTYITAIEVTSDDNIAGTYWLDPVDEKLKGVGDKRTIMLTTKGQGDDDNGLPLKNAAPALRENGAFMVIAPGTHQLTVKYHIQNVLTHAQGVITKKLQSFDYQPNTYYDVKSQLDITDLEAHVSIPRIDINIDGGAFVTDKTTYLNALFKISGIGSKFDMAEPVQIKGRGNSSWNAANPYDKNPYCLKFSKAVAPFGLARGKNWVLLANKQPRSMMANAVGMKLASLVQTVAPNHIIPVELYINGEYRGSYTLTEKVGLSDNSVKLKDKSKAALLELDTYYDEELKFRSSFYDLPVNIKDSKDKSPQMVDLIRTDFDRLCSTLKNGESIAHLVDVDQLARYLMVNELLCNYELMHPKSTYLYKEDFTSPDGKYIFGPVWDLDWTLGYETNRNYGTSDPKADFWHPALPNYEHQQFMRDLRFKDKAVREAYYRVWKEFMEHHLQELLIFCDEYIRYVRSSFLHNNTRWNKTDDYMVISQHMKVWLQRRANHIYSQLTS</sequence>
<feature type="chain" id="PRO_5006601895" description="Spore coat protein CotH" evidence="1">
    <location>
        <begin position="23"/>
        <end position="681"/>
    </location>
</feature>
<dbReference type="RefSeq" id="WP_060544139.1">
    <property type="nucleotide sequence ID" value="NZ_CP013195.1"/>
</dbReference>
<dbReference type="PROSITE" id="PS51257">
    <property type="entry name" value="PROKAR_LIPOPROTEIN"/>
    <property type="match status" value="1"/>
</dbReference>
<proteinExistence type="predicted"/>
<evidence type="ECO:0000256" key="1">
    <source>
        <dbReference type="SAM" id="SignalP"/>
    </source>
</evidence>
<evidence type="ECO:0000313" key="2">
    <source>
        <dbReference type="EMBL" id="ALO48055.1"/>
    </source>
</evidence>
<dbReference type="InterPro" id="IPR014867">
    <property type="entry name" value="Spore_coat_CotH_CotH2/3/7"/>
</dbReference>
<gene>
    <name evidence="2" type="ORF">AS203_02230</name>
</gene>
<dbReference type="STRING" id="76123.AS203_02230"/>
<organism evidence="2 3">
    <name type="scientific">Hoylesella enoeca</name>
    <dbReference type="NCBI Taxonomy" id="76123"/>
    <lineage>
        <taxon>Bacteria</taxon>
        <taxon>Pseudomonadati</taxon>
        <taxon>Bacteroidota</taxon>
        <taxon>Bacteroidia</taxon>
        <taxon>Bacteroidales</taxon>
        <taxon>Prevotellaceae</taxon>
        <taxon>Hoylesella</taxon>
    </lineage>
</organism>
<keyword evidence="1" id="KW-0732">Signal</keyword>
<reference evidence="3" key="1">
    <citation type="submission" date="2015-11" db="EMBL/GenBank/DDBJ databases">
        <authorList>
            <person name="Holder M.E."/>
            <person name="Ajami N.J."/>
            <person name="Petrosino J.F."/>
        </authorList>
    </citation>
    <scope>NUCLEOTIDE SEQUENCE [LARGE SCALE GENOMIC DNA]</scope>
    <source>
        <strain evidence="3">F0113</strain>
    </source>
</reference>
<evidence type="ECO:0000313" key="3">
    <source>
        <dbReference type="Proteomes" id="UP000056252"/>
    </source>
</evidence>
<dbReference type="Proteomes" id="UP000056252">
    <property type="component" value="Chromosome"/>
</dbReference>
<protein>
    <recommendedName>
        <fullName evidence="4">Spore coat protein CotH</fullName>
    </recommendedName>
</protein>
<feature type="signal peptide" evidence="1">
    <location>
        <begin position="1"/>
        <end position="22"/>
    </location>
</feature>
<name>A0A0S2KIC4_9BACT</name>
<dbReference type="KEGG" id="peo:AS203_02230"/>
<dbReference type="Pfam" id="PF08757">
    <property type="entry name" value="CotH"/>
    <property type="match status" value="1"/>
</dbReference>
<accession>A0A0S2KIC4</accession>
<keyword evidence="3" id="KW-1185">Reference proteome</keyword>
<dbReference type="AlphaFoldDB" id="A0A0S2KIC4"/>
<evidence type="ECO:0008006" key="4">
    <source>
        <dbReference type="Google" id="ProtNLM"/>
    </source>
</evidence>